<dbReference type="CDD" id="cd05387">
    <property type="entry name" value="BY-kinase"/>
    <property type="match status" value="1"/>
</dbReference>
<evidence type="ECO:0000256" key="9">
    <source>
        <dbReference type="SAM" id="MobiDB-lite"/>
    </source>
</evidence>
<dbReference type="InterPro" id="IPR005702">
    <property type="entry name" value="Wzc-like_C"/>
</dbReference>
<keyword evidence="13" id="KW-1185">Reference proteome</keyword>
<name>A0A0J6WJB2_9MYCO</name>
<keyword evidence="7 10" id="KW-1133">Transmembrane helix</keyword>
<accession>A0A0J6WJB2</accession>
<feature type="compositionally biased region" description="Polar residues" evidence="9">
    <location>
        <begin position="462"/>
        <end position="473"/>
    </location>
</feature>
<dbReference type="Gene3D" id="3.40.50.300">
    <property type="entry name" value="P-loop containing nucleotide triphosphate hydrolases"/>
    <property type="match status" value="1"/>
</dbReference>
<evidence type="ECO:0000313" key="12">
    <source>
        <dbReference type="EMBL" id="KMO83425.1"/>
    </source>
</evidence>
<evidence type="ECO:0000256" key="2">
    <source>
        <dbReference type="ARBA" id="ARBA00006683"/>
    </source>
</evidence>
<dbReference type="SMR" id="A0A0J6WJB2"/>
<organism evidence="12 13">
    <name type="scientific">Mycolicibacterium chlorophenolicum</name>
    <dbReference type="NCBI Taxonomy" id="37916"/>
    <lineage>
        <taxon>Bacteria</taxon>
        <taxon>Bacillati</taxon>
        <taxon>Actinomycetota</taxon>
        <taxon>Actinomycetes</taxon>
        <taxon>Mycobacteriales</taxon>
        <taxon>Mycobacteriaceae</taxon>
        <taxon>Mycolicibacterium</taxon>
    </lineage>
</organism>
<gene>
    <name evidence="12" type="primary">cpsD_2</name>
    <name evidence="12" type="ORF">MCHLDSM_00352</name>
</gene>
<feature type="region of interest" description="Disordered" evidence="9">
    <location>
        <begin position="438"/>
        <end position="473"/>
    </location>
</feature>
<reference evidence="12 13" key="1">
    <citation type="journal article" date="2015" name="Genome Biol. Evol.">
        <title>Characterization of Three Mycobacterium spp. with Potential Use in Bioremediation by Genome Sequencing and Comparative Genomics.</title>
        <authorList>
            <person name="Das S."/>
            <person name="Pettersson B.M."/>
            <person name="Behra P.R."/>
            <person name="Ramesh M."/>
            <person name="Dasgupta S."/>
            <person name="Bhattacharya A."/>
            <person name="Kirsebom L.A."/>
        </authorList>
    </citation>
    <scope>NUCLEOTIDE SEQUENCE [LARGE SCALE GENOMIC DNA]</scope>
    <source>
        <strain evidence="12 13">DSM 43826</strain>
    </source>
</reference>
<comment type="subcellular location">
    <subcellularLocation>
        <location evidence="1">Cell membrane</location>
        <topology evidence="1">Multi-pass membrane protein</topology>
    </subcellularLocation>
</comment>
<evidence type="ECO:0000256" key="5">
    <source>
        <dbReference type="ARBA" id="ARBA00022741"/>
    </source>
</evidence>
<feature type="domain" description="Polysaccharide chain length determinant N-terminal" evidence="11">
    <location>
        <begin position="5"/>
        <end position="90"/>
    </location>
</feature>
<dbReference type="InterPro" id="IPR017746">
    <property type="entry name" value="Cellulose_synthase_operon_BcsQ"/>
</dbReference>
<dbReference type="Pfam" id="PF02706">
    <property type="entry name" value="Wzz"/>
    <property type="match status" value="1"/>
</dbReference>
<dbReference type="EC" id="2.7.10.2" evidence="12"/>
<evidence type="ECO:0000256" key="4">
    <source>
        <dbReference type="ARBA" id="ARBA00022692"/>
    </source>
</evidence>
<evidence type="ECO:0000259" key="11">
    <source>
        <dbReference type="Pfam" id="PF02706"/>
    </source>
</evidence>
<dbReference type="Pfam" id="PF06564">
    <property type="entry name" value="CBP_BcsQ"/>
    <property type="match status" value="1"/>
</dbReference>
<evidence type="ECO:0000256" key="1">
    <source>
        <dbReference type="ARBA" id="ARBA00004651"/>
    </source>
</evidence>
<keyword evidence="6" id="KW-0067">ATP-binding</keyword>
<dbReference type="InterPro" id="IPR050445">
    <property type="entry name" value="Bact_polysacc_biosynth/exp"/>
</dbReference>
<dbReference type="EMBL" id="JYNL01000004">
    <property type="protein sequence ID" value="KMO83425.1"/>
    <property type="molecule type" value="Genomic_DNA"/>
</dbReference>
<dbReference type="GO" id="GO:0004715">
    <property type="term" value="F:non-membrane spanning protein tyrosine kinase activity"/>
    <property type="evidence" value="ECO:0007669"/>
    <property type="project" value="UniProtKB-EC"/>
</dbReference>
<feature type="transmembrane region" description="Helical" evidence="10">
    <location>
        <begin position="175"/>
        <end position="199"/>
    </location>
</feature>
<dbReference type="STRING" id="37916.MCHLDSM_00352"/>
<evidence type="ECO:0000256" key="10">
    <source>
        <dbReference type="SAM" id="Phobius"/>
    </source>
</evidence>
<protein>
    <submittedName>
        <fullName evidence="12">Tyrosine-protein kinase CpsD</fullName>
        <ecNumber evidence="12">2.7.10.2</ecNumber>
    </submittedName>
</protein>
<keyword evidence="8 10" id="KW-0472">Membrane</keyword>
<dbReference type="InterPro" id="IPR003856">
    <property type="entry name" value="LPS_length_determ_N"/>
</dbReference>
<dbReference type="InterPro" id="IPR027417">
    <property type="entry name" value="P-loop_NTPase"/>
</dbReference>
<sequence>MNSTLTDYVFVLRRRWRIPVAFTLLSVLATALFFIAKPPEYASKAVLFVTTPRDDERSFYEGDDYARKRADTYFALSRSPEIAKRVIDDLGMDIDPEQMIGHANLSPVHDTVLLQLTTTGDTPLQAQAIGNAYIEELRRSINALETVSAGLAPRVDLIPVQAPSFQGRAGMFPRWLILGAAAVLGLIGGAFAAVVVALLDGRIRRPEDAAEATETPVLATFRSSVPWQLPQSRPWDGEPGRQLRRTLDRLAILGSKVVMVTSAERGAGKTGIALTAARALASRGSTVAVVDFDSRGSRMASVFRLDNAQTVSGLVYDGVSQREQSFSVQTVAPANWQGVTVIPFGPTEGDPGATADHPGTAGMFEAFRDRYDWVIVDTPAVIEFSDAVRLVRHADAVVLVARARHTKFDELRSACQQLMLAAGNVLGVVFVADSAPGQRRGRLNRSGRPVDDIGDVGPSGRQAFSPSDSGRRQ</sequence>
<keyword evidence="5" id="KW-0547">Nucleotide-binding</keyword>
<evidence type="ECO:0000313" key="13">
    <source>
        <dbReference type="Proteomes" id="UP000036513"/>
    </source>
</evidence>
<evidence type="ECO:0000256" key="3">
    <source>
        <dbReference type="ARBA" id="ARBA00022475"/>
    </source>
</evidence>
<dbReference type="PATRIC" id="fig|37916.4.peg.390"/>
<evidence type="ECO:0000256" key="7">
    <source>
        <dbReference type="ARBA" id="ARBA00022989"/>
    </source>
</evidence>
<comment type="caution">
    <text evidence="12">The sequence shown here is derived from an EMBL/GenBank/DDBJ whole genome shotgun (WGS) entry which is preliminary data.</text>
</comment>
<feature type="transmembrane region" description="Helical" evidence="10">
    <location>
        <begin position="16"/>
        <end position="36"/>
    </location>
</feature>
<keyword evidence="3" id="KW-1003">Cell membrane</keyword>
<keyword evidence="4 10" id="KW-0812">Transmembrane</keyword>
<dbReference type="AlphaFoldDB" id="A0A0J6WJB2"/>
<evidence type="ECO:0000256" key="6">
    <source>
        <dbReference type="ARBA" id="ARBA00022840"/>
    </source>
</evidence>
<dbReference type="SUPFAM" id="SSF52540">
    <property type="entry name" value="P-loop containing nucleoside triphosphate hydrolases"/>
    <property type="match status" value="1"/>
</dbReference>
<dbReference type="GO" id="GO:0005886">
    <property type="term" value="C:plasma membrane"/>
    <property type="evidence" value="ECO:0007669"/>
    <property type="project" value="UniProtKB-SubCell"/>
</dbReference>
<dbReference type="PANTHER" id="PTHR32309:SF13">
    <property type="entry name" value="FERRIC ENTEROBACTIN TRANSPORT PROTEIN FEPE"/>
    <property type="match status" value="1"/>
</dbReference>
<comment type="similarity">
    <text evidence="2">Belongs to the CpsC/CapA family.</text>
</comment>
<dbReference type="RefSeq" id="WP_048468608.1">
    <property type="nucleotide sequence ID" value="NZ_JYNL01000004.1"/>
</dbReference>
<evidence type="ECO:0000256" key="8">
    <source>
        <dbReference type="ARBA" id="ARBA00023136"/>
    </source>
</evidence>
<keyword evidence="12" id="KW-0418">Kinase</keyword>
<keyword evidence="12" id="KW-0808">Transferase</keyword>
<dbReference type="Proteomes" id="UP000036513">
    <property type="component" value="Unassembled WGS sequence"/>
</dbReference>
<dbReference type="PANTHER" id="PTHR32309">
    <property type="entry name" value="TYROSINE-PROTEIN KINASE"/>
    <property type="match status" value="1"/>
</dbReference>
<proteinExistence type="inferred from homology"/>